<name>A0ABN7XE71_GIGMA</name>
<evidence type="ECO:0000313" key="2">
    <source>
        <dbReference type="Proteomes" id="UP000789901"/>
    </source>
</evidence>
<sequence>KQYENGLGISKNSGKAFDLYSKVSNTFEFYLNIYYNKSQNIKGIELILAERVKNGL</sequence>
<protein>
    <submittedName>
        <fullName evidence="1">38392_t:CDS:1</fullName>
    </submittedName>
</protein>
<keyword evidence="2" id="KW-1185">Reference proteome</keyword>
<reference evidence="1 2" key="1">
    <citation type="submission" date="2021-06" db="EMBL/GenBank/DDBJ databases">
        <authorList>
            <person name="Kallberg Y."/>
            <person name="Tangrot J."/>
            <person name="Rosling A."/>
        </authorList>
    </citation>
    <scope>NUCLEOTIDE SEQUENCE [LARGE SCALE GENOMIC DNA]</scope>
    <source>
        <strain evidence="1 2">120-4 pot B 10/14</strain>
    </source>
</reference>
<proteinExistence type="predicted"/>
<feature type="non-terminal residue" evidence="1">
    <location>
        <position position="56"/>
    </location>
</feature>
<feature type="non-terminal residue" evidence="1">
    <location>
        <position position="1"/>
    </location>
</feature>
<comment type="caution">
    <text evidence="1">The sequence shown here is derived from an EMBL/GenBank/DDBJ whole genome shotgun (WGS) entry which is preliminary data.</text>
</comment>
<dbReference type="EMBL" id="CAJVQB010117718">
    <property type="protein sequence ID" value="CAG8852915.1"/>
    <property type="molecule type" value="Genomic_DNA"/>
</dbReference>
<accession>A0ABN7XE71</accession>
<gene>
    <name evidence="1" type="ORF">GMARGA_LOCUS41736</name>
</gene>
<evidence type="ECO:0000313" key="1">
    <source>
        <dbReference type="EMBL" id="CAG8852915.1"/>
    </source>
</evidence>
<dbReference type="Proteomes" id="UP000789901">
    <property type="component" value="Unassembled WGS sequence"/>
</dbReference>
<organism evidence="1 2">
    <name type="scientific">Gigaspora margarita</name>
    <dbReference type="NCBI Taxonomy" id="4874"/>
    <lineage>
        <taxon>Eukaryota</taxon>
        <taxon>Fungi</taxon>
        <taxon>Fungi incertae sedis</taxon>
        <taxon>Mucoromycota</taxon>
        <taxon>Glomeromycotina</taxon>
        <taxon>Glomeromycetes</taxon>
        <taxon>Diversisporales</taxon>
        <taxon>Gigasporaceae</taxon>
        <taxon>Gigaspora</taxon>
    </lineage>
</organism>